<feature type="transmembrane region" description="Helical" evidence="6">
    <location>
        <begin position="377"/>
        <end position="397"/>
    </location>
</feature>
<dbReference type="EMBL" id="SPLM01000145">
    <property type="protein sequence ID" value="TMW56628.1"/>
    <property type="molecule type" value="Genomic_DNA"/>
</dbReference>
<feature type="transmembrane region" description="Helical" evidence="6">
    <location>
        <begin position="83"/>
        <end position="100"/>
    </location>
</feature>
<dbReference type="AlphaFoldDB" id="A0A8K1C571"/>
<dbReference type="GO" id="GO:0016020">
    <property type="term" value="C:membrane"/>
    <property type="evidence" value="ECO:0007669"/>
    <property type="project" value="UniProtKB-SubCell"/>
</dbReference>
<name>A0A8K1C571_PYTOL</name>
<proteinExistence type="predicted"/>
<dbReference type="GO" id="GO:0022857">
    <property type="term" value="F:transmembrane transporter activity"/>
    <property type="evidence" value="ECO:0007669"/>
    <property type="project" value="InterPro"/>
</dbReference>
<keyword evidence="9" id="KW-1185">Reference proteome</keyword>
<evidence type="ECO:0000256" key="5">
    <source>
        <dbReference type="SAM" id="MobiDB-lite"/>
    </source>
</evidence>
<dbReference type="Gene3D" id="1.20.1250.20">
    <property type="entry name" value="MFS general substrate transporter like domains"/>
    <property type="match status" value="2"/>
</dbReference>
<feature type="region of interest" description="Disordered" evidence="5">
    <location>
        <begin position="1"/>
        <end position="33"/>
    </location>
</feature>
<feature type="transmembrane region" description="Helical" evidence="6">
    <location>
        <begin position="352"/>
        <end position="371"/>
    </location>
</feature>
<dbReference type="PROSITE" id="PS50850">
    <property type="entry name" value="MFS"/>
    <property type="match status" value="1"/>
</dbReference>
<feature type="region of interest" description="Disordered" evidence="5">
    <location>
        <begin position="477"/>
        <end position="507"/>
    </location>
</feature>
<evidence type="ECO:0000256" key="2">
    <source>
        <dbReference type="ARBA" id="ARBA00022692"/>
    </source>
</evidence>
<feature type="domain" description="Major facilitator superfamily (MFS) profile" evidence="7">
    <location>
        <begin position="1"/>
        <end position="465"/>
    </location>
</feature>
<comment type="subcellular location">
    <subcellularLocation>
        <location evidence="1">Membrane</location>
        <topology evidence="1">Multi-pass membrane protein</topology>
    </subcellularLocation>
</comment>
<dbReference type="InterPro" id="IPR050382">
    <property type="entry name" value="MFS_Na/Anion_cotransporter"/>
</dbReference>
<evidence type="ECO:0000313" key="8">
    <source>
        <dbReference type="EMBL" id="TMW56628.1"/>
    </source>
</evidence>
<feature type="transmembrane region" description="Helical" evidence="6">
    <location>
        <begin position="166"/>
        <end position="191"/>
    </location>
</feature>
<feature type="transmembrane region" description="Helical" evidence="6">
    <location>
        <begin position="279"/>
        <end position="299"/>
    </location>
</feature>
<evidence type="ECO:0000256" key="4">
    <source>
        <dbReference type="ARBA" id="ARBA00023136"/>
    </source>
</evidence>
<protein>
    <recommendedName>
        <fullName evidence="7">Major facilitator superfamily (MFS) profile domain-containing protein</fullName>
    </recommendedName>
</protein>
<dbReference type="InterPro" id="IPR011701">
    <property type="entry name" value="MFS"/>
</dbReference>
<organism evidence="8 9">
    <name type="scientific">Pythium oligandrum</name>
    <name type="common">Mycoparasitic fungus</name>
    <dbReference type="NCBI Taxonomy" id="41045"/>
    <lineage>
        <taxon>Eukaryota</taxon>
        <taxon>Sar</taxon>
        <taxon>Stramenopiles</taxon>
        <taxon>Oomycota</taxon>
        <taxon>Peronosporomycetes</taxon>
        <taxon>Pythiales</taxon>
        <taxon>Pythiaceae</taxon>
        <taxon>Pythium</taxon>
    </lineage>
</organism>
<evidence type="ECO:0000256" key="1">
    <source>
        <dbReference type="ARBA" id="ARBA00004141"/>
    </source>
</evidence>
<comment type="caution">
    <text evidence="8">The sequence shown here is derived from an EMBL/GenBank/DDBJ whole genome shotgun (WGS) entry which is preliminary data.</text>
</comment>
<dbReference type="PANTHER" id="PTHR11662">
    <property type="entry name" value="SOLUTE CARRIER FAMILY 17"/>
    <property type="match status" value="1"/>
</dbReference>
<feature type="transmembrane region" description="Helical" evidence="6">
    <location>
        <begin position="441"/>
        <end position="461"/>
    </location>
</feature>
<dbReference type="SUPFAM" id="SSF103473">
    <property type="entry name" value="MFS general substrate transporter"/>
    <property type="match status" value="1"/>
</dbReference>
<dbReference type="FunFam" id="1.20.1250.20:FF:000532">
    <property type="entry name" value="SLC (SoLute Carrier) homolog"/>
    <property type="match status" value="1"/>
</dbReference>
<evidence type="ECO:0000256" key="3">
    <source>
        <dbReference type="ARBA" id="ARBA00022989"/>
    </source>
</evidence>
<reference evidence="8" key="1">
    <citation type="submission" date="2019-03" db="EMBL/GenBank/DDBJ databases">
        <title>Long read genome sequence of the mycoparasitic Pythium oligandrum ATCC 38472 isolated from sugarbeet rhizosphere.</title>
        <authorList>
            <person name="Gaulin E."/>
        </authorList>
    </citation>
    <scope>NUCLEOTIDE SEQUENCE</scope>
    <source>
        <strain evidence="8">ATCC 38472_TT</strain>
    </source>
</reference>
<sequence>MQTPPSRRRAPSTDADGQPEPPSSQPDSPSPAQMPVPATYRRYGIALLCLWITTICYADRTNIGIAISAFVDTKDEQGQVLSAFFYGYLLTQIPGGYLAARFGAKRVLLTGVVVWTLFDLMTVLVSQCLPCLFLARIGMGIGEGILFPCMHQISGAWYPLQERSRLVSFVSGGSDLGTITALIVSPAIMAAYGWPRIFEFFAILSFMWVFAYTIYGESHPEDDPHISAEERAFILANRTTVSKMKVYAATSSNDEEERIHDKKDHGFNWRVLLTSRAAWAVYVAHFASNYGWYVLLGWIPQYFRQELHIDLGTKGFTAAIPYVCGYIGLLIFGRLGDLLVARGYRVLQVRQAINGLGFFSSAFFLFMLRYASGVYSAVFLLSLTLFFGRAALAGFWVNMIDIGPKNAAHVMAVSNTFATLPGIIGNVVTGRILAATGEWDLVFAIAGGVLIFGGVFFHCNASDQSIYADKKKKNQRNVEMEDGISASSTEISNMSSLRDDEASLLRE</sequence>
<dbReference type="PANTHER" id="PTHR11662:SF399">
    <property type="entry name" value="FI19708P1-RELATED"/>
    <property type="match status" value="1"/>
</dbReference>
<feature type="compositionally biased region" description="Pro residues" evidence="5">
    <location>
        <begin position="19"/>
        <end position="33"/>
    </location>
</feature>
<dbReference type="InterPro" id="IPR020846">
    <property type="entry name" value="MFS_dom"/>
</dbReference>
<evidence type="ECO:0000313" key="9">
    <source>
        <dbReference type="Proteomes" id="UP000794436"/>
    </source>
</evidence>
<evidence type="ECO:0000256" key="6">
    <source>
        <dbReference type="SAM" id="Phobius"/>
    </source>
</evidence>
<feature type="transmembrane region" description="Helical" evidence="6">
    <location>
        <begin position="409"/>
        <end position="429"/>
    </location>
</feature>
<feature type="transmembrane region" description="Helical" evidence="6">
    <location>
        <begin position="43"/>
        <end position="71"/>
    </location>
</feature>
<dbReference type="Pfam" id="PF07690">
    <property type="entry name" value="MFS_1"/>
    <property type="match status" value="1"/>
</dbReference>
<gene>
    <name evidence="8" type="ORF">Poli38472_006638</name>
</gene>
<feature type="compositionally biased region" description="Basic residues" evidence="5">
    <location>
        <begin position="1"/>
        <end position="10"/>
    </location>
</feature>
<dbReference type="OrthoDB" id="2250022at2759"/>
<dbReference type="Proteomes" id="UP000794436">
    <property type="component" value="Unassembled WGS sequence"/>
</dbReference>
<feature type="transmembrane region" description="Helical" evidence="6">
    <location>
        <begin position="319"/>
        <end position="340"/>
    </location>
</feature>
<feature type="compositionally biased region" description="Basic and acidic residues" evidence="5">
    <location>
        <begin position="497"/>
        <end position="507"/>
    </location>
</feature>
<keyword evidence="4 6" id="KW-0472">Membrane</keyword>
<evidence type="ECO:0000259" key="7">
    <source>
        <dbReference type="PROSITE" id="PS50850"/>
    </source>
</evidence>
<feature type="compositionally biased region" description="Polar residues" evidence="5">
    <location>
        <begin position="485"/>
        <end position="496"/>
    </location>
</feature>
<accession>A0A8K1C571</accession>
<keyword evidence="2 6" id="KW-0812">Transmembrane</keyword>
<feature type="transmembrane region" description="Helical" evidence="6">
    <location>
        <begin position="107"/>
        <end position="127"/>
    </location>
</feature>
<keyword evidence="3 6" id="KW-1133">Transmembrane helix</keyword>
<dbReference type="InterPro" id="IPR036259">
    <property type="entry name" value="MFS_trans_sf"/>
</dbReference>